<gene>
    <name evidence="2" type="ORF">ACHAW5_002393</name>
</gene>
<dbReference type="Proteomes" id="UP001530315">
    <property type="component" value="Unassembled WGS sequence"/>
</dbReference>
<dbReference type="AlphaFoldDB" id="A0ABD3N818"/>
<protein>
    <submittedName>
        <fullName evidence="2">Uncharacterized protein</fullName>
    </submittedName>
</protein>
<accession>A0ABD3N818</accession>
<evidence type="ECO:0000313" key="3">
    <source>
        <dbReference type="Proteomes" id="UP001530315"/>
    </source>
</evidence>
<keyword evidence="3" id="KW-1185">Reference proteome</keyword>
<reference evidence="2 3" key="1">
    <citation type="submission" date="2024-10" db="EMBL/GenBank/DDBJ databases">
        <title>Updated reference genomes for cyclostephanoid diatoms.</title>
        <authorList>
            <person name="Roberts W.R."/>
            <person name="Alverson A.J."/>
        </authorList>
    </citation>
    <scope>NUCLEOTIDE SEQUENCE [LARGE SCALE GENOMIC DNA]</scope>
    <source>
        <strain evidence="2 3">AJA276-08</strain>
    </source>
</reference>
<feature type="region of interest" description="Disordered" evidence="1">
    <location>
        <begin position="32"/>
        <end position="68"/>
    </location>
</feature>
<dbReference type="EMBL" id="JALLAZ020001596">
    <property type="protein sequence ID" value="KAL3771779.1"/>
    <property type="molecule type" value="Genomic_DNA"/>
</dbReference>
<organism evidence="2 3">
    <name type="scientific">Stephanodiscus triporus</name>
    <dbReference type="NCBI Taxonomy" id="2934178"/>
    <lineage>
        <taxon>Eukaryota</taxon>
        <taxon>Sar</taxon>
        <taxon>Stramenopiles</taxon>
        <taxon>Ochrophyta</taxon>
        <taxon>Bacillariophyta</taxon>
        <taxon>Coscinodiscophyceae</taxon>
        <taxon>Thalassiosirophycidae</taxon>
        <taxon>Stephanodiscales</taxon>
        <taxon>Stephanodiscaceae</taxon>
        <taxon>Stephanodiscus</taxon>
    </lineage>
</organism>
<feature type="compositionally biased region" description="Acidic residues" evidence="1">
    <location>
        <begin position="54"/>
        <end position="68"/>
    </location>
</feature>
<evidence type="ECO:0000313" key="2">
    <source>
        <dbReference type="EMBL" id="KAL3771779.1"/>
    </source>
</evidence>
<evidence type="ECO:0000256" key="1">
    <source>
        <dbReference type="SAM" id="MobiDB-lite"/>
    </source>
</evidence>
<proteinExistence type="predicted"/>
<sequence>MENVKTKKKKLPKSTRRQLKWRLLLRQYIPSEMEAKPSSSSRLPGGKSFFALGDDIDSDDDKDEEEEDDLKVEFATNWVANPSKDSAADEKAASGDDSIMYGILRYNSDASSNRFTLLHINHDNSRHSHLGGGSYGIVRPIIVAYDSKVGWQVFCRCIISLKT</sequence>
<name>A0ABD3N818_9STRA</name>
<comment type="caution">
    <text evidence="2">The sequence shown here is derived from an EMBL/GenBank/DDBJ whole genome shotgun (WGS) entry which is preliminary data.</text>
</comment>